<dbReference type="InterPro" id="IPR010982">
    <property type="entry name" value="Lambda_DNA-bd_dom_sf"/>
</dbReference>
<organism evidence="1 2">
    <name type="scientific">Knoellia koreensis</name>
    <dbReference type="NCBI Taxonomy" id="2730921"/>
    <lineage>
        <taxon>Bacteria</taxon>
        <taxon>Bacillati</taxon>
        <taxon>Actinomycetota</taxon>
        <taxon>Actinomycetes</taxon>
        <taxon>Micrococcales</taxon>
        <taxon>Intrasporangiaceae</taxon>
        <taxon>Knoellia</taxon>
    </lineage>
</organism>
<dbReference type="SUPFAM" id="SSF47413">
    <property type="entry name" value="lambda repressor-like DNA-binding domains"/>
    <property type="match status" value="1"/>
</dbReference>
<reference evidence="1 2" key="1">
    <citation type="submission" date="2020-04" db="EMBL/GenBank/DDBJ databases">
        <title>Knoellia sp. isolate from air conditioner.</title>
        <authorList>
            <person name="Chea S."/>
            <person name="Kim D.-U."/>
        </authorList>
    </citation>
    <scope>NUCLEOTIDE SEQUENCE [LARGE SCALE GENOMIC DNA]</scope>
    <source>
        <strain evidence="1 2">DB2414S</strain>
    </source>
</reference>
<protein>
    <submittedName>
        <fullName evidence="1">DNA-binding protein</fullName>
    </submittedName>
</protein>
<dbReference type="Proteomes" id="UP000588586">
    <property type="component" value="Unassembled WGS sequence"/>
</dbReference>
<name>A0A849HGX2_9MICO</name>
<keyword evidence="1" id="KW-0238">DNA-binding</keyword>
<sequence length="153" mass="15574">MTTTDAREQQRALYGAPLGELAAEVMSVLGLTQGKLAHTLGLSAPMLSQLMSGQRVKIGNPSVVHRLQSLITLSRNASGLSADQVASELESIRDEQHTLTGTSRDNSDTEAAVQALGASATGAQLSQVAAAADVAGADALAALLRRAAGAARG</sequence>
<accession>A0A849HGX2</accession>
<proteinExistence type="predicted"/>
<comment type="caution">
    <text evidence="1">The sequence shown here is derived from an EMBL/GenBank/DDBJ whole genome shotgun (WGS) entry which is preliminary data.</text>
</comment>
<dbReference type="GO" id="GO:0003677">
    <property type="term" value="F:DNA binding"/>
    <property type="evidence" value="ECO:0007669"/>
    <property type="project" value="UniProtKB-KW"/>
</dbReference>
<dbReference type="EMBL" id="JABEPQ010000002">
    <property type="protein sequence ID" value="NNM46449.1"/>
    <property type="molecule type" value="Genomic_DNA"/>
</dbReference>
<keyword evidence="2" id="KW-1185">Reference proteome</keyword>
<dbReference type="AlphaFoldDB" id="A0A849HGX2"/>
<evidence type="ECO:0000313" key="1">
    <source>
        <dbReference type="EMBL" id="NNM46449.1"/>
    </source>
</evidence>
<gene>
    <name evidence="1" type="ORF">HJG52_10580</name>
</gene>
<evidence type="ECO:0000313" key="2">
    <source>
        <dbReference type="Proteomes" id="UP000588586"/>
    </source>
</evidence>
<dbReference type="RefSeq" id="WP_171243552.1">
    <property type="nucleotide sequence ID" value="NZ_JABEPQ010000002.1"/>
</dbReference>